<feature type="region of interest" description="Disordered" evidence="2">
    <location>
        <begin position="307"/>
        <end position="361"/>
    </location>
</feature>
<feature type="compositionally biased region" description="Polar residues" evidence="2">
    <location>
        <begin position="447"/>
        <end position="480"/>
    </location>
</feature>
<dbReference type="Pfam" id="PF13843">
    <property type="entry name" value="DDE_Tnp_1_7"/>
    <property type="match status" value="1"/>
</dbReference>
<feature type="compositionally biased region" description="Low complexity" evidence="2">
    <location>
        <begin position="434"/>
        <end position="446"/>
    </location>
</feature>
<feature type="compositionally biased region" description="Pro residues" evidence="2">
    <location>
        <begin position="322"/>
        <end position="347"/>
    </location>
</feature>
<gene>
    <name evidence="4" type="primary">LOC114344549</name>
</gene>
<dbReference type="InterPro" id="IPR004210">
    <property type="entry name" value="BESS_motif"/>
</dbReference>
<dbReference type="PROSITE" id="PS51031">
    <property type="entry name" value="BESS"/>
    <property type="match status" value="1"/>
</dbReference>
<dbReference type="GO" id="GO:0043565">
    <property type="term" value="F:sequence-specific DNA binding"/>
    <property type="evidence" value="ECO:0007669"/>
    <property type="project" value="TreeGrafter"/>
</dbReference>
<organism evidence="4">
    <name type="scientific">Diabrotica virgifera virgifera</name>
    <name type="common">western corn rootworm</name>
    <dbReference type="NCBI Taxonomy" id="50390"/>
    <lineage>
        <taxon>Eukaryota</taxon>
        <taxon>Metazoa</taxon>
        <taxon>Ecdysozoa</taxon>
        <taxon>Arthropoda</taxon>
        <taxon>Hexapoda</taxon>
        <taxon>Insecta</taxon>
        <taxon>Pterygota</taxon>
        <taxon>Neoptera</taxon>
        <taxon>Endopterygota</taxon>
        <taxon>Coleoptera</taxon>
        <taxon>Polyphaga</taxon>
        <taxon>Cucujiformia</taxon>
        <taxon>Chrysomeloidea</taxon>
        <taxon>Chrysomelidae</taxon>
        <taxon>Galerucinae</taxon>
        <taxon>Diabroticina</taxon>
        <taxon>Diabroticites</taxon>
        <taxon>Diabrotica</taxon>
    </lineage>
</organism>
<comment type="subcellular location">
    <subcellularLocation>
        <location evidence="1">Nucleus</location>
    </subcellularLocation>
</comment>
<feature type="compositionally biased region" description="Acidic residues" evidence="2">
    <location>
        <begin position="309"/>
        <end position="318"/>
    </location>
</feature>
<dbReference type="PANTHER" id="PTHR47055">
    <property type="entry name" value="DDE_TNP_1_7 DOMAIN-CONTAINING PROTEIN"/>
    <property type="match status" value="1"/>
</dbReference>
<evidence type="ECO:0000256" key="1">
    <source>
        <dbReference type="PROSITE-ProRule" id="PRU00371"/>
    </source>
</evidence>
<feature type="domain" description="BESS" evidence="3">
    <location>
        <begin position="392"/>
        <end position="431"/>
    </location>
</feature>
<feature type="region of interest" description="Disordered" evidence="2">
    <location>
        <begin position="85"/>
        <end position="113"/>
    </location>
</feature>
<dbReference type="GO" id="GO:0005634">
    <property type="term" value="C:nucleus"/>
    <property type="evidence" value="ECO:0007669"/>
    <property type="project" value="UniProtKB-SubCell"/>
</dbReference>
<protein>
    <submittedName>
        <fullName evidence="4">Uncharacterized protein LOC114344549</fullName>
    </submittedName>
</protein>
<evidence type="ECO:0000256" key="2">
    <source>
        <dbReference type="SAM" id="MobiDB-lite"/>
    </source>
</evidence>
<feature type="region of interest" description="Disordered" evidence="2">
    <location>
        <begin position="493"/>
        <end position="543"/>
    </location>
</feature>
<evidence type="ECO:0000259" key="3">
    <source>
        <dbReference type="PROSITE" id="PS51031"/>
    </source>
</evidence>
<dbReference type="AlphaFoldDB" id="A0A6P7GYI6"/>
<reference evidence="4" key="1">
    <citation type="submission" date="2025-08" db="UniProtKB">
        <authorList>
            <consortium name="RefSeq"/>
        </authorList>
    </citation>
    <scope>IDENTIFICATION</scope>
    <source>
        <tissue evidence="4">Whole insect</tissue>
    </source>
</reference>
<dbReference type="PANTHER" id="PTHR47055:SF3">
    <property type="entry name" value="PHORBOL-ESTER_DAG-TYPE DOMAIN-CONTAINING PROTEIN"/>
    <property type="match status" value="1"/>
</dbReference>
<proteinExistence type="predicted"/>
<sequence>MEHKKIKWFYNKPLSETELQDIAYEIMAGDDVPLDNNFDTDIEESDNDSDTDFDSLFPSTFKNNFKRNGDEKKVNILQDIRLPPNISSEVNDKDNATESSSLYPQTLENKLDGNNDEKQDIVLQDIGFSPTVSSDSVTITTVSLEACTSRKSCEQNTATIKRKLRLSKVEVEEPANNKEQEQPARRWKKCSVKTKISDYPEPEGVVEELFDSSETPTSVFIKVLGSIISDITYQSNLYAVQRNIQLDLTEKELLSFIGINFFMAYHQLPNWKHYWNGGAPQFQWHQFLHGLQFLKWTVSNKRTVTSLDQENELEEEDLLPAPAEPRLPSPTELRPPAPAEPRLPAPAEPSAAERNKGSNKKLKLNAVEREFLDIINKSVAAREERDAAKANEDDDRLFCTSLYKELQKVPEHRRNRTKMNILDVIQRAQDFYTSSHSAPSYPSDSTLQSYPTPSHSAHSYPSFQPLQSYPTPSHSAQSYHSFPPLPSYNQWSYGTQHQVNQPPPDAFYGHGFSRQPTAAAGAPLSQPVFEDAESAKIATNAIR</sequence>
<keyword evidence="1" id="KW-0539">Nucleus</keyword>
<dbReference type="RefSeq" id="XP_028151182.1">
    <property type="nucleotide sequence ID" value="XM_028295381.1"/>
</dbReference>
<feature type="region of interest" description="Disordered" evidence="2">
    <location>
        <begin position="434"/>
        <end position="481"/>
    </location>
</feature>
<evidence type="ECO:0000313" key="4">
    <source>
        <dbReference type="RefSeq" id="XP_028151182.1"/>
    </source>
</evidence>
<dbReference type="InterPro" id="IPR052638">
    <property type="entry name" value="PiggyBac_TE-derived"/>
</dbReference>
<dbReference type="InterPro" id="IPR029526">
    <property type="entry name" value="PGBD"/>
</dbReference>
<feature type="compositionally biased region" description="Polar residues" evidence="2">
    <location>
        <begin position="97"/>
        <end position="108"/>
    </location>
</feature>
<name>A0A6P7GYI6_DIAVI</name>
<dbReference type="InParanoid" id="A0A6P7GYI6"/>
<accession>A0A6P7GYI6</accession>